<evidence type="ECO:0000259" key="1">
    <source>
        <dbReference type="Pfam" id="PF03364"/>
    </source>
</evidence>
<sequence length="148" mass="16097">MAQRTESSITVGAPPADVLAVLVDLERYPEWAGGITDVEVLERDADGRPSTARFTMSSGPVRDTLLLAYSWTVTTTGTGTVSWSLLERGRMTTEMDGSYELVGGADSTTVTYRLEVDVSISLPGLLRRKAEKTITDAALKDLKTRVER</sequence>
<comment type="caution">
    <text evidence="2">The sequence shown here is derived from an EMBL/GenBank/DDBJ whole genome shotgun (WGS) entry which is preliminary data.</text>
</comment>
<dbReference type="RefSeq" id="WP_340296074.1">
    <property type="nucleotide sequence ID" value="NZ_JBBEOI010000397.1"/>
</dbReference>
<feature type="domain" description="Coenzyme Q-binding protein COQ10 START" evidence="1">
    <location>
        <begin position="11"/>
        <end position="142"/>
    </location>
</feature>
<dbReference type="PANTHER" id="PTHR39683">
    <property type="entry name" value="CONSERVED PROTEIN TB16.3"/>
    <property type="match status" value="1"/>
</dbReference>
<dbReference type="Proteomes" id="UP001595685">
    <property type="component" value="Unassembled WGS sequence"/>
</dbReference>
<name>A0ABV7WEZ5_9MICO</name>
<evidence type="ECO:0000313" key="3">
    <source>
        <dbReference type="Proteomes" id="UP001595685"/>
    </source>
</evidence>
<protein>
    <submittedName>
        <fullName evidence="2">SRPBCC family protein</fullName>
    </submittedName>
</protein>
<dbReference type="EMBL" id="JBHRWW010000004">
    <property type="protein sequence ID" value="MFC3688398.1"/>
    <property type="molecule type" value="Genomic_DNA"/>
</dbReference>
<dbReference type="SUPFAM" id="SSF55961">
    <property type="entry name" value="Bet v1-like"/>
    <property type="match status" value="1"/>
</dbReference>
<dbReference type="Pfam" id="PF03364">
    <property type="entry name" value="Polyketide_cyc"/>
    <property type="match status" value="1"/>
</dbReference>
<keyword evidence="3" id="KW-1185">Reference proteome</keyword>
<evidence type="ECO:0000313" key="2">
    <source>
        <dbReference type="EMBL" id="MFC3688398.1"/>
    </source>
</evidence>
<organism evidence="2 3">
    <name type="scientific">Aquipuribacter hungaricus</name>
    <dbReference type="NCBI Taxonomy" id="545624"/>
    <lineage>
        <taxon>Bacteria</taxon>
        <taxon>Bacillati</taxon>
        <taxon>Actinomycetota</taxon>
        <taxon>Actinomycetes</taxon>
        <taxon>Micrococcales</taxon>
        <taxon>Intrasporangiaceae</taxon>
        <taxon>Aquipuribacter</taxon>
    </lineage>
</organism>
<proteinExistence type="predicted"/>
<reference evidence="3" key="1">
    <citation type="journal article" date="2019" name="Int. J. Syst. Evol. Microbiol.">
        <title>The Global Catalogue of Microorganisms (GCM) 10K type strain sequencing project: providing services to taxonomists for standard genome sequencing and annotation.</title>
        <authorList>
            <consortium name="The Broad Institute Genomics Platform"/>
            <consortium name="The Broad Institute Genome Sequencing Center for Infectious Disease"/>
            <person name="Wu L."/>
            <person name="Ma J."/>
        </authorList>
    </citation>
    <scope>NUCLEOTIDE SEQUENCE [LARGE SCALE GENOMIC DNA]</scope>
    <source>
        <strain evidence="3">NCAIM B.02333</strain>
    </source>
</reference>
<dbReference type="InterPro" id="IPR005031">
    <property type="entry name" value="COQ10_START"/>
</dbReference>
<dbReference type="InterPro" id="IPR023393">
    <property type="entry name" value="START-like_dom_sf"/>
</dbReference>
<dbReference type="Gene3D" id="3.30.530.20">
    <property type="match status" value="1"/>
</dbReference>
<dbReference type="PANTHER" id="PTHR39683:SF4">
    <property type="entry name" value="COENZYME Q-BINDING PROTEIN COQ10 START DOMAIN-CONTAINING PROTEIN"/>
    <property type="match status" value="1"/>
</dbReference>
<gene>
    <name evidence="2" type="ORF">ACFOLH_08590</name>
</gene>
<accession>A0ABV7WEZ5</accession>